<evidence type="ECO:0000313" key="2">
    <source>
        <dbReference type="EMBL" id="WIY01941.1"/>
    </source>
</evidence>
<keyword evidence="1" id="KW-1133">Transmembrane helix</keyword>
<feature type="transmembrane region" description="Helical" evidence="1">
    <location>
        <begin position="129"/>
        <end position="148"/>
    </location>
</feature>
<evidence type="ECO:0008006" key="4">
    <source>
        <dbReference type="Google" id="ProtNLM"/>
    </source>
</evidence>
<evidence type="ECO:0000256" key="1">
    <source>
        <dbReference type="SAM" id="Phobius"/>
    </source>
</evidence>
<dbReference type="Proteomes" id="UP001239397">
    <property type="component" value="Chromosome"/>
</dbReference>
<keyword evidence="3" id="KW-1185">Reference proteome</keyword>
<dbReference type="AlphaFoldDB" id="A0A9Y2JQS6"/>
<organism evidence="2 3">
    <name type="scientific">Amycolatopsis mongoliensis</name>
    <dbReference type="NCBI Taxonomy" id="715475"/>
    <lineage>
        <taxon>Bacteria</taxon>
        <taxon>Bacillati</taxon>
        <taxon>Actinomycetota</taxon>
        <taxon>Actinomycetes</taxon>
        <taxon>Pseudonocardiales</taxon>
        <taxon>Pseudonocardiaceae</taxon>
        <taxon>Amycolatopsis</taxon>
    </lineage>
</organism>
<dbReference type="KEGG" id="amog:QRX60_49405"/>
<accession>A0A9Y2JQS6</accession>
<keyword evidence="1" id="KW-0472">Membrane</keyword>
<feature type="transmembrane region" description="Helical" evidence="1">
    <location>
        <begin position="160"/>
        <end position="178"/>
    </location>
</feature>
<gene>
    <name evidence="2" type="ORF">QRX60_49405</name>
</gene>
<feature type="transmembrane region" description="Helical" evidence="1">
    <location>
        <begin position="76"/>
        <end position="98"/>
    </location>
</feature>
<feature type="transmembrane region" description="Helical" evidence="1">
    <location>
        <begin position="104"/>
        <end position="122"/>
    </location>
</feature>
<name>A0A9Y2JQS6_9PSEU</name>
<reference evidence="2 3" key="1">
    <citation type="submission" date="2023-06" db="EMBL/GenBank/DDBJ databases">
        <authorList>
            <person name="Oyuntsetseg B."/>
            <person name="Kim S.B."/>
        </authorList>
    </citation>
    <scope>NUCLEOTIDE SEQUENCE [LARGE SCALE GENOMIC DNA]</scope>
    <source>
        <strain evidence="2 3">4-36</strain>
    </source>
</reference>
<sequence length="189" mass="18937">MTTSTAPAPAGVAQSLRRLYFTRFAFALGWAGLLFATASSLGPVSIALLVLYPVFDVAAAIVDARSAKAAKPVAGLYANAAISLLAAAGLAVAASSGIPGVLRVWGAWAIVAGLVQLVVGVLRRGLGGQWPMILSGGISVLAGTSFILQATKDGASLATLAGYATLGGVFFLVSALRLRAGAGPRPHHG</sequence>
<proteinExistence type="predicted"/>
<dbReference type="RefSeq" id="WP_285998376.1">
    <property type="nucleotide sequence ID" value="NZ_CP127295.1"/>
</dbReference>
<keyword evidence="1" id="KW-0812">Transmembrane</keyword>
<protein>
    <recommendedName>
        <fullName evidence="4">Integral membrane protein</fullName>
    </recommendedName>
</protein>
<evidence type="ECO:0000313" key="3">
    <source>
        <dbReference type="Proteomes" id="UP001239397"/>
    </source>
</evidence>
<dbReference type="EMBL" id="CP127295">
    <property type="protein sequence ID" value="WIY01941.1"/>
    <property type="molecule type" value="Genomic_DNA"/>
</dbReference>